<dbReference type="AlphaFoldDB" id="A0A6H5IK27"/>
<organism evidence="1 2">
    <name type="scientific">Trichogramma brassicae</name>
    <dbReference type="NCBI Taxonomy" id="86971"/>
    <lineage>
        <taxon>Eukaryota</taxon>
        <taxon>Metazoa</taxon>
        <taxon>Ecdysozoa</taxon>
        <taxon>Arthropoda</taxon>
        <taxon>Hexapoda</taxon>
        <taxon>Insecta</taxon>
        <taxon>Pterygota</taxon>
        <taxon>Neoptera</taxon>
        <taxon>Endopterygota</taxon>
        <taxon>Hymenoptera</taxon>
        <taxon>Apocrita</taxon>
        <taxon>Proctotrupomorpha</taxon>
        <taxon>Chalcidoidea</taxon>
        <taxon>Trichogrammatidae</taxon>
        <taxon>Trichogramma</taxon>
    </lineage>
</organism>
<protein>
    <submittedName>
        <fullName evidence="1">Uncharacterized protein</fullName>
    </submittedName>
</protein>
<reference evidence="1 2" key="1">
    <citation type="submission" date="2020-02" db="EMBL/GenBank/DDBJ databases">
        <authorList>
            <person name="Ferguson B K."/>
        </authorList>
    </citation>
    <scope>NUCLEOTIDE SEQUENCE [LARGE SCALE GENOMIC DNA]</scope>
</reference>
<gene>
    <name evidence="1" type="ORF">TBRA_LOCUS9292</name>
</gene>
<keyword evidence="2" id="KW-1185">Reference proteome</keyword>
<name>A0A6H5IK27_9HYME</name>
<evidence type="ECO:0000313" key="2">
    <source>
        <dbReference type="Proteomes" id="UP000479190"/>
    </source>
</evidence>
<dbReference type="EMBL" id="CADCXV010000856">
    <property type="protein sequence ID" value="CAB0037465.1"/>
    <property type="molecule type" value="Genomic_DNA"/>
</dbReference>
<accession>A0A6H5IK27</accession>
<sequence length="184" mass="21336">MFRARAARASSKSTRIEKKSTWISGKSVVIRRRIFADVSSACCASKFKIHEDSKKINVDQMKIRGDSPANLRGCFERVLREQVQNPRGFKKNQRGSVENPWKTTEILVHISYKSQKIIFNFDKEMFVLHVADKSGIFKCLAYHKNSKRFFNVIKYFAVCLVLPTCDVPLDFQDDLCFLLLMIFK</sequence>
<evidence type="ECO:0000313" key="1">
    <source>
        <dbReference type="EMBL" id="CAB0037465.1"/>
    </source>
</evidence>
<dbReference type="Proteomes" id="UP000479190">
    <property type="component" value="Unassembled WGS sequence"/>
</dbReference>
<proteinExistence type="predicted"/>